<dbReference type="Gene3D" id="3.40.640.10">
    <property type="entry name" value="Type I PLP-dependent aspartate aminotransferase-like (Major domain)"/>
    <property type="match status" value="1"/>
</dbReference>
<feature type="domain" description="Aromatic amino acid beta-eliminating lyase/threonine aldolase" evidence="4">
    <location>
        <begin position="40"/>
        <end position="249"/>
    </location>
</feature>
<evidence type="ECO:0000256" key="3">
    <source>
        <dbReference type="ARBA" id="ARBA00022898"/>
    </source>
</evidence>
<dbReference type="EC" id="4.-.-.-" evidence="5"/>
<dbReference type="GO" id="GO:0016829">
    <property type="term" value="F:lyase activity"/>
    <property type="evidence" value="ECO:0007669"/>
    <property type="project" value="UniProtKB-KW"/>
</dbReference>
<dbReference type="Proteomes" id="UP000265962">
    <property type="component" value="Unassembled WGS sequence"/>
</dbReference>
<sequence>MRRPPIRGCALILFTNDYNRGAHPAVLQAIADANESSFPGYGADEICARAAGLIRAALGGADADVHFLVGGTQVNYTIIAAALRPWQSVLSADTGHIAQHEAGAVEHTGHKVEVVPGVDGKLSAAQVERAALDSQESTVAEHITQPALVYLSQPTEFGTLYSRDELAAISRTAHEHGLLLFIDGARLAYGLGSPGNDVAMADMAALADVFTIGGTKCGALFGEAAVLVNPAMRTGFRNQMKQNGAMLAKGWLLGLQFEALFTDGLYRRIGAEADARALRIARVFAEAGVPAFLDSPTNQQFVVLTSAQLEALSEGFGFEYWQRVDEDHHCVRFCTSWSTRDHEVDSLAAAVAALPADVGTRAMSTGRE</sequence>
<protein>
    <submittedName>
        <fullName evidence="5">Pyridoxal phosphate-dependent transferase, subdomain 2</fullName>
        <ecNumber evidence="5">4.-.-.-</ecNumber>
    </submittedName>
</protein>
<dbReference type="InterPro" id="IPR015424">
    <property type="entry name" value="PyrdxlP-dep_Trfase"/>
</dbReference>
<dbReference type="PANTHER" id="PTHR48097:SF5">
    <property type="entry name" value="LOW SPECIFICITY L-THREONINE ALDOLASE"/>
    <property type="match status" value="1"/>
</dbReference>
<dbReference type="EMBL" id="OMOH01000007">
    <property type="protein sequence ID" value="SPF68915.1"/>
    <property type="molecule type" value="Genomic_DNA"/>
</dbReference>
<name>A0A375I612_9ACTN</name>
<dbReference type="GO" id="GO:0016740">
    <property type="term" value="F:transferase activity"/>
    <property type="evidence" value="ECO:0007669"/>
    <property type="project" value="UniProtKB-KW"/>
</dbReference>
<dbReference type="AlphaFoldDB" id="A0A375I612"/>
<dbReference type="InterPro" id="IPR015421">
    <property type="entry name" value="PyrdxlP-dep_Trfase_major"/>
</dbReference>
<dbReference type="GO" id="GO:0006520">
    <property type="term" value="P:amino acid metabolic process"/>
    <property type="evidence" value="ECO:0007669"/>
    <property type="project" value="InterPro"/>
</dbReference>
<evidence type="ECO:0000313" key="5">
    <source>
        <dbReference type="EMBL" id="SPF68915.1"/>
    </source>
</evidence>
<evidence type="ECO:0000259" key="4">
    <source>
        <dbReference type="Pfam" id="PF01212"/>
    </source>
</evidence>
<evidence type="ECO:0000313" key="6">
    <source>
        <dbReference type="Proteomes" id="UP000265962"/>
    </source>
</evidence>
<organism evidence="5 6">
    <name type="scientific">Propionibacterium ruminifibrarum</name>
    <dbReference type="NCBI Taxonomy" id="1962131"/>
    <lineage>
        <taxon>Bacteria</taxon>
        <taxon>Bacillati</taxon>
        <taxon>Actinomycetota</taxon>
        <taxon>Actinomycetes</taxon>
        <taxon>Propionibacteriales</taxon>
        <taxon>Propionibacteriaceae</taxon>
        <taxon>Propionibacterium</taxon>
    </lineage>
</organism>
<keyword evidence="6" id="KW-1185">Reference proteome</keyword>
<comment type="similarity">
    <text evidence="2">Belongs to the threonine aldolase family.</text>
</comment>
<dbReference type="InterPro" id="IPR001597">
    <property type="entry name" value="ArAA_b-elim_lyase/Thr_aldolase"/>
</dbReference>
<dbReference type="InterPro" id="IPR015422">
    <property type="entry name" value="PyrdxlP-dep_Trfase_small"/>
</dbReference>
<keyword evidence="3" id="KW-0663">Pyridoxal phosphate</keyword>
<evidence type="ECO:0000256" key="1">
    <source>
        <dbReference type="ARBA" id="ARBA00001933"/>
    </source>
</evidence>
<keyword evidence="5" id="KW-0456">Lyase</keyword>
<comment type="cofactor">
    <cofactor evidence="1">
        <name>pyridoxal 5'-phosphate</name>
        <dbReference type="ChEBI" id="CHEBI:597326"/>
    </cofactor>
</comment>
<dbReference type="SUPFAM" id="SSF53383">
    <property type="entry name" value="PLP-dependent transferases"/>
    <property type="match status" value="1"/>
</dbReference>
<dbReference type="Gene3D" id="3.90.1150.10">
    <property type="entry name" value="Aspartate Aminotransferase, domain 1"/>
    <property type="match status" value="1"/>
</dbReference>
<reference evidence="6" key="1">
    <citation type="submission" date="2018-02" db="EMBL/GenBank/DDBJ databases">
        <authorList>
            <person name="Hornung B."/>
        </authorList>
    </citation>
    <scope>NUCLEOTIDE SEQUENCE [LARGE SCALE GENOMIC DNA]</scope>
</reference>
<dbReference type="Pfam" id="PF01212">
    <property type="entry name" value="Beta_elim_lyase"/>
    <property type="match status" value="1"/>
</dbReference>
<accession>A0A375I612</accession>
<keyword evidence="5" id="KW-0808">Transferase</keyword>
<proteinExistence type="inferred from homology"/>
<evidence type="ECO:0000256" key="2">
    <source>
        <dbReference type="ARBA" id="ARBA00006966"/>
    </source>
</evidence>
<dbReference type="PANTHER" id="PTHR48097">
    <property type="entry name" value="L-THREONINE ALDOLASE-RELATED"/>
    <property type="match status" value="1"/>
</dbReference>
<gene>
    <name evidence="5" type="ORF">PROPJV5_1890</name>
</gene>